<dbReference type="HOGENOM" id="CLU_2897466_0_0_9"/>
<accession>N2AK09</accession>
<proteinExistence type="predicted"/>
<comment type="caution">
    <text evidence="1">The sequence shown here is derived from an EMBL/GenBank/DDBJ whole genome shotgun (WGS) entry which is preliminary data.</text>
</comment>
<organism evidence="1 2">
    <name type="scientific">Eubacterium plexicaudatum ASF492</name>
    <dbReference type="NCBI Taxonomy" id="1235802"/>
    <lineage>
        <taxon>Bacteria</taxon>
        <taxon>Bacillati</taxon>
        <taxon>Bacillota</taxon>
        <taxon>Clostridia</taxon>
        <taxon>Eubacteriales</taxon>
        <taxon>Eubacteriaceae</taxon>
        <taxon>Eubacterium</taxon>
    </lineage>
</organism>
<protein>
    <submittedName>
        <fullName evidence="1">Uncharacterized protein</fullName>
    </submittedName>
</protein>
<keyword evidence="2" id="KW-1185">Reference proteome</keyword>
<reference evidence="1 2" key="1">
    <citation type="journal article" date="2014" name="Genome Announc.">
        <title>Draft genome sequences of the altered schaedler flora, a defined bacterial community from gnotobiotic mice.</title>
        <authorList>
            <person name="Wannemuehler M.J."/>
            <person name="Overstreet A.M."/>
            <person name="Ward D.V."/>
            <person name="Phillips G.J."/>
        </authorList>
    </citation>
    <scope>NUCLEOTIDE SEQUENCE [LARGE SCALE GENOMIC DNA]</scope>
    <source>
        <strain evidence="1 2">ASF492</strain>
    </source>
</reference>
<gene>
    <name evidence="1" type="ORF">C823_03063</name>
</gene>
<name>N2AK09_9FIRM</name>
<dbReference type="AlphaFoldDB" id="N2AK09"/>
<evidence type="ECO:0000313" key="1">
    <source>
        <dbReference type="EMBL" id="EMZ24759.1"/>
    </source>
</evidence>
<dbReference type="EMBL" id="AQFT01000092">
    <property type="protein sequence ID" value="EMZ24759.1"/>
    <property type="molecule type" value="Genomic_DNA"/>
</dbReference>
<evidence type="ECO:0000313" key="2">
    <source>
        <dbReference type="Proteomes" id="UP000012589"/>
    </source>
</evidence>
<sequence length="62" mass="6944">MSVSYSAYQPSGQLGSKLEHVIITFQKNEIPLFGRAVEVVGWQSIFIVILCTLKQATLNIYI</sequence>
<dbReference type="Proteomes" id="UP000012589">
    <property type="component" value="Unassembled WGS sequence"/>
</dbReference>